<dbReference type="InterPro" id="IPR018077">
    <property type="entry name" value="Glyco_hydro_fam25_subgr"/>
</dbReference>
<dbReference type="Pfam" id="PF01476">
    <property type="entry name" value="LysM"/>
    <property type="match status" value="2"/>
</dbReference>
<dbReference type="EMBL" id="RYUT01000002">
    <property type="protein sequence ID" value="RYQ31004.1"/>
    <property type="molecule type" value="Genomic_DNA"/>
</dbReference>
<gene>
    <name evidence="6" type="ORF">PG2017B_0814</name>
</gene>
<accession>A0A4Q5AKV9</accession>
<dbReference type="Gene3D" id="3.10.350.10">
    <property type="entry name" value="LysM domain"/>
    <property type="match status" value="2"/>
</dbReference>
<dbReference type="RefSeq" id="WP_165361861.1">
    <property type="nucleotide sequence ID" value="NZ_RYUO01000002.1"/>
</dbReference>
<dbReference type="Pfam" id="PF01183">
    <property type="entry name" value="Glyco_hydro_25"/>
    <property type="match status" value="1"/>
</dbReference>
<dbReference type="InterPro" id="IPR036779">
    <property type="entry name" value="LysM_dom_sf"/>
</dbReference>
<reference evidence="6 7" key="1">
    <citation type="submission" date="2018-12" db="EMBL/GenBank/DDBJ databases">
        <title>Unveiling genomic diversity among members of the Bifidobacterium pseudolongum species, a widely distributed gut commensal of the animal kingdom.</title>
        <authorList>
            <person name="Lugli G.A."/>
            <person name="Duranti S."/>
            <person name="Albert K."/>
            <person name="Mancabelli L."/>
            <person name="Napoli S."/>
            <person name="Viappiani A."/>
            <person name="Anzalone R."/>
            <person name="Longhi G."/>
            <person name="Milani C."/>
            <person name="Turroni F."/>
            <person name="Alessandri G."/>
            <person name="Sela D.A."/>
            <person name="Van Sinderen D."/>
            <person name="Ventura M."/>
        </authorList>
    </citation>
    <scope>NUCLEOTIDE SEQUENCE [LARGE SCALE GENOMIC DNA]</scope>
    <source>
        <strain evidence="6 7">2017B</strain>
    </source>
</reference>
<dbReference type="AlphaFoldDB" id="A0A4Q5AKV9"/>
<proteinExistence type="inferred from homology"/>
<feature type="region of interest" description="Disordered" evidence="4">
    <location>
        <begin position="201"/>
        <end position="229"/>
    </location>
</feature>
<dbReference type="InterPro" id="IPR018392">
    <property type="entry name" value="LysM"/>
</dbReference>
<sequence length="329" mass="35194">MTLNGIDIASYQSGIDLTVVPCDFVIIKATQGTGYVNPDCDRAYQQAKRAGKLRGTYHYVGGGNAVAEADYYVNNIKGYLRDGLLAIDWEAEQNGAWGNEAYLEQLVRRVIERTGVKPLIYSMASRYAQVAAVAKKLDCGLWIAEYADMNPTGYQAHPWREGAYACAIRQYASTGRLNGWGGNLDLNIAYMTREQWAKYVNPGGKPAPAPSKPAPAPAKPAPAPKPAGRTYTVQAGDTLSGIAAKLGVPTSAISGYRSGNPNLIYPGEVLKINGGNAAHKPAARTYTVQAGDNLSSIAARYGTTYQALAAKNGISNPNLIYPGQVLKID</sequence>
<feature type="domain" description="LysM" evidence="5">
    <location>
        <begin position="284"/>
        <end position="328"/>
    </location>
</feature>
<evidence type="ECO:0000256" key="2">
    <source>
        <dbReference type="ARBA" id="ARBA00022801"/>
    </source>
</evidence>
<dbReference type="GO" id="GO:0016998">
    <property type="term" value="P:cell wall macromolecule catabolic process"/>
    <property type="evidence" value="ECO:0007669"/>
    <property type="project" value="InterPro"/>
</dbReference>
<dbReference type="SMART" id="SM00257">
    <property type="entry name" value="LysM"/>
    <property type="match status" value="2"/>
</dbReference>
<dbReference type="Proteomes" id="UP000291920">
    <property type="component" value="Unassembled WGS sequence"/>
</dbReference>
<evidence type="ECO:0000313" key="7">
    <source>
        <dbReference type="Proteomes" id="UP000291920"/>
    </source>
</evidence>
<evidence type="ECO:0000256" key="4">
    <source>
        <dbReference type="SAM" id="MobiDB-lite"/>
    </source>
</evidence>
<evidence type="ECO:0000313" key="6">
    <source>
        <dbReference type="EMBL" id="RYQ31004.1"/>
    </source>
</evidence>
<evidence type="ECO:0000256" key="3">
    <source>
        <dbReference type="ARBA" id="ARBA00023295"/>
    </source>
</evidence>
<dbReference type="PANTHER" id="PTHR33734">
    <property type="entry name" value="LYSM DOMAIN-CONTAINING GPI-ANCHORED PROTEIN 2"/>
    <property type="match status" value="1"/>
</dbReference>
<dbReference type="InterPro" id="IPR002053">
    <property type="entry name" value="Glyco_hydro_25"/>
</dbReference>
<keyword evidence="2 6" id="KW-0378">Hydrolase</keyword>
<organism evidence="6 7">
    <name type="scientific">Bifidobacterium pseudolongum subsp. globosum</name>
    <dbReference type="NCBI Taxonomy" id="1690"/>
    <lineage>
        <taxon>Bacteria</taxon>
        <taxon>Bacillati</taxon>
        <taxon>Actinomycetota</taxon>
        <taxon>Actinomycetes</taxon>
        <taxon>Bifidobacteriales</taxon>
        <taxon>Bifidobacteriaceae</taxon>
        <taxon>Bifidobacterium</taxon>
    </lineage>
</organism>
<dbReference type="GO" id="GO:0009253">
    <property type="term" value="P:peptidoglycan catabolic process"/>
    <property type="evidence" value="ECO:0007669"/>
    <property type="project" value="InterPro"/>
</dbReference>
<evidence type="ECO:0000259" key="5">
    <source>
        <dbReference type="PROSITE" id="PS51782"/>
    </source>
</evidence>
<dbReference type="SUPFAM" id="SSF54106">
    <property type="entry name" value="LysM domain"/>
    <property type="match status" value="2"/>
</dbReference>
<feature type="domain" description="LysM" evidence="5">
    <location>
        <begin position="229"/>
        <end position="272"/>
    </location>
</feature>
<dbReference type="InterPro" id="IPR017853">
    <property type="entry name" value="GH"/>
</dbReference>
<dbReference type="GO" id="GO:0003796">
    <property type="term" value="F:lysozyme activity"/>
    <property type="evidence" value="ECO:0007669"/>
    <property type="project" value="InterPro"/>
</dbReference>
<dbReference type="SUPFAM" id="SSF51445">
    <property type="entry name" value="(Trans)glycosidases"/>
    <property type="match status" value="1"/>
</dbReference>
<dbReference type="Gene3D" id="3.20.20.80">
    <property type="entry name" value="Glycosidases"/>
    <property type="match status" value="1"/>
</dbReference>
<dbReference type="PROSITE" id="PS51904">
    <property type="entry name" value="GLYCOSYL_HYDROL_F25_2"/>
    <property type="match status" value="1"/>
</dbReference>
<comment type="caution">
    <text evidence="6">The sequence shown here is derived from an EMBL/GenBank/DDBJ whole genome shotgun (WGS) entry which is preliminary data.</text>
</comment>
<dbReference type="PROSITE" id="PS51782">
    <property type="entry name" value="LYSM"/>
    <property type="match status" value="2"/>
</dbReference>
<comment type="similarity">
    <text evidence="1">Belongs to the glycosyl hydrolase 25 family.</text>
</comment>
<evidence type="ECO:0000256" key="1">
    <source>
        <dbReference type="ARBA" id="ARBA00010646"/>
    </source>
</evidence>
<dbReference type="SMART" id="SM00641">
    <property type="entry name" value="Glyco_25"/>
    <property type="match status" value="1"/>
</dbReference>
<protein>
    <submittedName>
        <fullName evidence="6">Glycosyl hydrolases family 25</fullName>
    </submittedName>
</protein>
<keyword evidence="3" id="KW-0326">Glycosidase</keyword>
<name>A0A4Q5AKV9_9BIFI</name>
<dbReference type="PANTHER" id="PTHR33734:SF22">
    <property type="entry name" value="MEMBRANE-BOUND LYTIC MUREIN TRANSGLYCOSYLASE D"/>
    <property type="match status" value="1"/>
</dbReference>
<feature type="compositionally biased region" description="Pro residues" evidence="4">
    <location>
        <begin position="205"/>
        <end position="225"/>
    </location>
</feature>
<dbReference type="CDD" id="cd00118">
    <property type="entry name" value="LysM"/>
    <property type="match status" value="2"/>
</dbReference>